<dbReference type="EMBL" id="PGEX01000001">
    <property type="protein sequence ID" value="PJJ41150.1"/>
    <property type="molecule type" value="Genomic_DNA"/>
</dbReference>
<comment type="caution">
    <text evidence="1">The sequence shown here is derived from an EMBL/GenBank/DDBJ whole genome shotgun (WGS) entry which is preliminary data.</text>
</comment>
<keyword evidence="2" id="KW-1185">Reference proteome</keyword>
<accession>A0A2M9A607</accession>
<dbReference type="AlphaFoldDB" id="A0A2M9A607"/>
<proteinExistence type="predicted"/>
<evidence type="ECO:0000313" key="2">
    <source>
        <dbReference type="Proteomes" id="UP000231134"/>
    </source>
</evidence>
<gene>
    <name evidence="1" type="ORF">BGX16_1108</name>
</gene>
<evidence type="ECO:0000313" key="1">
    <source>
        <dbReference type="EMBL" id="PJJ41150.1"/>
    </source>
</evidence>
<protein>
    <submittedName>
        <fullName evidence="1">Putative transcriptional regulator of viral defense system</fullName>
    </submittedName>
</protein>
<reference evidence="1 2" key="1">
    <citation type="submission" date="2017-11" db="EMBL/GenBank/DDBJ databases">
        <title>Animal gut microbial communities from fecal samples from Wisconsin, USA.</title>
        <authorList>
            <person name="Neumann A."/>
        </authorList>
    </citation>
    <scope>NUCLEOTIDE SEQUENCE [LARGE SCALE GENOMIC DNA]</scope>
    <source>
        <strain evidence="1 2">UWS3</strain>
    </source>
</reference>
<dbReference type="RefSeq" id="WP_100425150.1">
    <property type="nucleotide sequence ID" value="NZ_PGEX01000001.1"/>
</dbReference>
<name>A0A2M9A607_9BACT</name>
<sequence length="201" mass="23184">MIKMLENAQKLLEFAPKVGGVFSLSELSSLFDMASQQMLWIKIRQFEDAGLLKRYSRGIYVTQNFDRMILSAKVRTESYVSFGSALAFYKLIGTESPFLVSCVVYSRASEYKGDVNLSYSQISKNLYFGTTILENGVRIADAEKAVLDTLYFYQHKKRFYFNIFQDIHFSALSKEKVDSYLERYANPKFKAFVRNTVYGNV</sequence>
<organism evidence="1 2">
    <name type="scientific">Hallerella succinigenes</name>
    <dbReference type="NCBI Taxonomy" id="1896222"/>
    <lineage>
        <taxon>Bacteria</taxon>
        <taxon>Pseudomonadati</taxon>
        <taxon>Fibrobacterota</taxon>
        <taxon>Fibrobacteria</taxon>
        <taxon>Fibrobacterales</taxon>
        <taxon>Fibrobacteraceae</taxon>
        <taxon>Hallerella</taxon>
    </lineage>
</organism>
<dbReference type="OrthoDB" id="9802614at2"/>
<dbReference type="Proteomes" id="UP000231134">
    <property type="component" value="Unassembled WGS sequence"/>
</dbReference>